<dbReference type="SUPFAM" id="SSF51556">
    <property type="entry name" value="Metallo-dependent hydrolases"/>
    <property type="match status" value="1"/>
</dbReference>
<gene>
    <name evidence="9" type="ORF">KVT40_007948</name>
</gene>
<evidence type="ECO:0000313" key="10">
    <source>
        <dbReference type="Proteomes" id="UP000809789"/>
    </source>
</evidence>
<comment type="similarity">
    <text evidence="3">Belongs to the metallo-dependent hydrolases superfamily. DHOase family. Class II DHOase subfamily.</text>
</comment>
<dbReference type="PANTHER" id="PTHR43137">
    <property type="entry name" value="DIHYDROOROTASE"/>
    <property type="match status" value="1"/>
</dbReference>
<dbReference type="PIRSF" id="PIRSF001237">
    <property type="entry name" value="DHOdimr"/>
    <property type="match status" value="1"/>
</dbReference>
<dbReference type="PANTHER" id="PTHR43137:SF1">
    <property type="entry name" value="DIHYDROOROTASE"/>
    <property type="match status" value="1"/>
</dbReference>
<proteinExistence type="inferred from homology"/>
<dbReference type="GO" id="GO:0004151">
    <property type="term" value="F:dihydroorotase activity"/>
    <property type="evidence" value="ECO:0007669"/>
    <property type="project" value="UniProtKB-EC"/>
</dbReference>
<dbReference type="Gene3D" id="3.20.20.140">
    <property type="entry name" value="Metal-dependent hydrolases"/>
    <property type="match status" value="1"/>
</dbReference>
<dbReference type="HAMAP" id="MF_00219">
    <property type="entry name" value="PyrC_classII"/>
    <property type="match status" value="1"/>
</dbReference>
<comment type="cofactor">
    <cofactor evidence="1">
        <name>Zn(2+)</name>
        <dbReference type="ChEBI" id="CHEBI:29105"/>
    </cofactor>
</comment>
<dbReference type="FunFam" id="3.20.20.140:FF:000041">
    <property type="entry name" value="Dihydroorotase, variant"/>
    <property type="match status" value="1"/>
</dbReference>
<evidence type="ECO:0000256" key="2">
    <source>
        <dbReference type="ARBA" id="ARBA00004880"/>
    </source>
</evidence>
<dbReference type="InterPro" id="IPR004721">
    <property type="entry name" value="DHOdimr"/>
</dbReference>
<evidence type="ECO:0000256" key="5">
    <source>
        <dbReference type="ARBA" id="ARBA00022723"/>
    </source>
</evidence>
<comment type="caution">
    <text evidence="9">The sequence shown here is derived from an EMBL/GenBank/DDBJ whole genome shotgun (WGS) entry which is preliminary data.</text>
</comment>
<dbReference type="GO" id="GO:0044205">
    <property type="term" value="P:'de novo' UMP biosynthetic process"/>
    <property type="evidence" value="ECO:0007669"/>
    <property type="project" value="UniProtKB-UniPathway"/>
</dbReference>
<dbReference type="InterPro" id="IPR032466">
    <property type="entry name" value="Metal_Hydrolase"/>
</dbReference>
<dbReference type="PROSITE" id="PS00482">
    <property type="entry name" value="DIHYDROOROTASE_1"/>
    <property type="match status" value="1"/>
</dbReference>
<dbReference type="EMBL" id="JAESVG020000010">
    <property type="protein sequence ID" value="KAG8622972.1"/>
    <property type="molecule type" value="Genomic_DNA"/>
</dbReference>
<name>A0A8K0KTN3_9PEZI</name>
<dbReference type="Proteomes" id="UP000809789">
    <property type="component" value="Unassembled WGS sequence"/>
</dbReference>
<evidence type="ECO:0000256" key="8">
    <source>
        <dbReference type="ARBA" id="ARBA00022975"/>
    </source>
</evidence>
<dbReference type="AlphaFoldDB" id="A0A8K0KTN3"/>
<sequence>MTIAELDGLETVAPADFHVHLRDGPMMELVTPTVRTGGVDTVYVMPNLVPPITSVKHALEYKQRLQSIEPNVNFLMSLYLHPSITPETIKEAKMSGITGVKSYPAGVTTNSCSGVVSYEQFYPVFEEMQRQDMVLNLHGEVPSTTDSNITVLNAEESFLPTLKDLHQRFPKLRIILEHCTSAAAVEAVKSCGPTVSATLTAHHLSIIVDDWAGDPHCFCKPVAKLPSDRQTLLQTAVSGNPKFFFGSDSAPHPATLKRADKVSAGVFTQPNVVGIVLDALDQAVQKGFLKDEEIKVDYVRGFLSEYGRAFYGPVAEAKGDKVRFKRSGTMISSSLSSKDGSFEVVPFRRGQNTWAVEWL</sequence>
<evidence type="ECO:0000256" key="7">
    <source>
        <dbReference type="ARBA" id="ARBA00022833"/>
    </source>
</evidence>
<dbReference type="GO" id="GO:0005737">
    <property type="term" value="C:cytoplasm"/>
    <property type="evidence" value="ECO:0007669"/>
    <property type="project" value="TreeGrafter"/>
</dbReference>
<keyword evidence="5" id="KW-0479">Metal-binding</keyword>
<accession>A0A8K0KTN3</accession>
<dbReference type="PROSITE" id="PS00483">
    <property type="entry name" value="DIHYDROOROTASE_2"/>
    <property type="match status" value="1"/>
</dbReference>
<reference evidence="9" key="1">
    <citation type="submission" date="2021-07" db="EMBL/GenBank/DDBJ databases">
        <title>Elsinoe batatas strain:CRI-CJ2 Genome sequencing and assembly.</title>
        <authorList>
            <person name="Huang L."/>
        </authorList>
    </citation>
    <scope>NUCLEOTIDE SEQUENCE</scope>
    <source>
        <strain evidence="9">CRI-CJ2</strain>
    </source>
</reference>
<dbReference type="GO" id="GO:0006207">
    <property type="term" value="P:'de novo' pyrimidine nucleobase biosynthetic process"/>
    <property type="evidence" value="ECO:0007669"/>
    <property type="project" value="TreeGrafter"/>
</dbReference>
<keyword evidence="10" id="KW-1185">Reference proteome</keyword>
<evidence type="ECO:0000256" key="3">
    <source>
        <dbReference type="ARBA" id="ARBA00005631"/>
    </source>
</evidence>
<dbReference type="GO" id="GO:0046872">
    <property type="term" value="F:metal ion binding"/>
    <property type="evidence" value="ECO:0007669"/>
    <property type="project" value="UniProtKB-KW"/>
</dbReference>
<evidence type="ECO:0000256" key="4">
    <source>
        <dbReference type="ARBA" id="ARBA00012860"/>
    </source>
</evidence>
<dbReference type="EC" id="3.5.2.3" evidence="4"/>
<comment type="pathway">
    <text evidence="2">Pyrimidine metabolism; UMP biosynthesis via de novo pathway; (S)-dihydroorotate from bicarbonate: step 3/3.</text>
</comment>
<organism evidence="9 10">
    <name type="scientific">Elsinoe batatas</name>
    <dbReference type="NCBI Taxonomy" id="2601811"/>
    <lineage>
        <taxon>Eukaryota</taxon>
        <taxon>Fungi</taxon>
        <taxon>Dikarya</taxon>
        <taxon>Ascomycota</taxon>
        <taxon>Pezizomycotina</taxon>
        <taxon>Dothideomycetes</taxon>
        <taxon>Dothideomycetidae</taxon>
        <taxon>Myriangiales</taxon>
        <taxon>Elsinoaceae</taxon>
        <taxon>Elsinoe</taxon>
    </lineage>
</organism>
<keyword evidence="6" id="KW-0378">Hydrolase</keyword>
<dbReference type="OrthoDB" id="1670005at2759"/>
<dbReference type="InterPro" id="IPR002195">
    <property type="entry name" value="Dihydroorotase_CS"/>
</dbReference>
<keyword evidence="8" id="KW-0665">Pyrimidine biosynthesis</keyword>
<dbReference type="NCBIfam" id="TIGR00856">
    <property type="entry name" value="pyrC_dimer"/>
    <property type="match status" value="1"/>
</dbReference>
<dbReference type="UniPathway" id="UPA00070">
    <property type="reaction ID" value="UER00117"/>
</dbReference>
<evidence type="ECO:0000256" key="6">
    <source>
        <dbReference type="ARBA" id="ARBA00022801"/>
    </source>
</evidence>
<protein>
    <recommendedName>
        <fullName evidence="4">dihydroorotase</fullName>
        <ecNumber evidence="4">3.5.2.3</ecNumber>
    </recommendedName>
</protein>
<evidence type="ECO:0000313" key="9">
    <source>
        <dbReference type="EMBL" id="KAG8622972.1"/>
    </source>
</evidence>
<evidence type="ECO:0000256" key="1">
    <source>
        <dbReference type="ARBA" id="ARBA00001947"/>
    </source>
</evidence>
<keyword evidence="7" id="KW-0862">Zinc</keyword>